<protein>
    <recommendedName>
        <fullName evidence="1">Reverse transcriptase domain-containing protein</fullName>
    </recommendedName>
</protein>
<name>A0A6G0Y7B0_APHCR</name>
<comment type="caution">
    <text evidence="2">The sequence shown here is derived from an EMBL/GenBank/DDBJ whole genome shotgun (WGS) entry which is preliminary data.</text>
</comment>
<keyword evidence="3" id="KW-1185">Reference proteome</keyword>
<evidence type="ECO:0000259" key="1">
    <source>
        <dbReference type="PROSITE" id="PS50878"/>
    </source>
</evidence>
<dbReference type="InterPro" id="IPR000477">
    <property type="entry name" value="RT_dom"/>
</dbReference>
<accession>A0A6G0Y7B0</accession>
<evidence type="ECO:0000313" key="2">
    <source>
        <dbReference type="EMBL" id="KAF0750278.1"/>
    </source>
</evidence>
<dbReference type="PROSITE" id="PS50878">
    <property type="entry name" value="RT_POL"/>
    <property type="match status" value="1"/>
</dbReference>
<organism evidence="2 3">
    <name type="scientific">Aphis craccivora</name>
    <name type="common">Cowpea aphid</name>
    <dbReference type="NCBI Taxonomy" id="307492"/>
    <lineage>
        <taxon>Eukaryota</taxon>
        <taxon>Metazoa</taxon>
        <taxon>Ecdysozoa</taxon>
        <taxon>Arthropoda</taxon>
        <taxon>Hexapoda</taxon>
        <taxon>Insecta</taxon>
        <taxon>Pterygota</taxon>
        <taxon>Neoptera</taxon>
        <taxon>Paraneoptera</taxon>
        <taxon>Hemiptera</taxon>
        <taxon>Sternorrhyncha</taxon>
        <taxon>Aphidomorpha</taxon>
        <taxon>Aphidoidea</taxon>
        <taxon>Aphididae</taxon>
        <taxon>Aphidini</taxon>
        <taxon>Aphis</taxon>
        <taxon>Aphis</taxon>
    </lineage>
</organism>
<sequence>MNTGVPRGSILSPILYNIFAADQPITLNISVANYADDKVIISMNGNPLIASENLQTHLDLTENWYNK</sequence>
<dbReference type="AlphaFoldDB" id="A0A6G0Y7B0"/>
<dbReference type="Proteomes" id="UP000478052">
    <property type="component" value="Unassembled WGS sequence"/>
</dbReference>
<evidence type="ECO:0000313" key="3">
    <source>
        <dbReference type="Proteomes" id="UP000478052"/>
    </source>
</evidence>
<proteinExistence type="predicted"/>
<reference evidence="2 3" key="1">
    <citation type="submission" date="2019-08" db="EMBL/GenBank/DDBJ databases">
        <title>Whole genome of Aphis craccivora.</title>
        <authorList>
            <person name="Voronova N.V."/>
            <person name="Shulinski R.S."/>
            <person name="Bandarenka Y.V."/>
            <person name="Zhorov D.G."/>
            <person name="Warner D."/>
        </authorList>
    </citation>
    <scope>NUCLEOTIDE SEQUENCE [LARGE SCALE GENOMIC DNA]</scope>
    <source>
        <strain evidence="2">180601</strain>
        <tissue evidence="2">Whole Body</tissue>
    </source>
</reference>
<gene>
    <name evidence="2" type="ORF">FWK35_00019708</name>
</gene>
<dbReference type="EMBL" id="VUJU01005784">
    <property type="protein sequence ID" value="KAF0750278.1"/>
    <property type="molecule type" value="Genomic_DNA"/>
</dbReference>
<feature type="domain" description="Reverse transcriptase" evidence="1">
    <location>
        <begin position="1"/>
        <end position="67"/>
    </location>
</feature>
<dbReference type="OrthoDB" id="6626077at2759"/>